<name>M0AWT2_9EURY</name>
<dbReference type="SUPFAM" id="SSF56784">
    <property type="entry name" value="HAD-like"/>
    <property type="match status" value="1"/>
</dbReference>
<sequence>MRTALNSDQPDRPQTTATDFLTAFISPTETVTYPFSLERALDDLSVSVESTLYIGDSESDILAAERAGLESVFVRRPHCREVELGVEPTDEVEDLHGVKRLVRE</sequence>
<dbReference type="InterPro" id="IPR036412">
    <property type="entry name" value="HAD-like_sf"/>
</dbReference>
<keyword evidence="1" id="KW-0378">Hydrolase</keyword>
<protein>
    <submittedName>
        <fullName evidence="1">HAD-superfamily hydrolase</fullName>
    </submittedName>
</protein>
<evidence type="ECO:0000313" key="1">
    <source>
        <dbReference type="EMBL" id="ELZ03136.1"/>
    </source>
</evidence>
<dbReference type="AlphaFoldDB" id="M0AWT2"/>
<gene>
    <name evidence="1" type="ORF">C482_03909</name>
</gene>
<accession>M0AWT2</accession>
<evidence type="ECO:0000313" key="2">
    <source>
        <dbReference type="Proteomes" id="UP000011693"/>
    </source>
</evidence>
<dbReference type="EMBL" id="AOIN01000034">
    <property type="protein sequence ID" value="ELZ03136.1"/>
    <property type="molecule type" value="Genomic_DNA"/>
</dbReference>
<dbReference type="PATRIC" id="fig|1227492.4.peg.753"/>
<organism evidence="1 2">
    <name type="scientific">Natrialba chahannaoensis JCM 10990</name>
    <dbReference type="NCBI Taxonomy" id="1227492"/>
    <lineage>
        <taxon>Archaea</taxon>
        <taxon>Methanobacteriati</taxon>
        <taxon>Methanobacteriota</taxon>
        <taxon>Stenosarchaea group</taxon>
        <taxon>Halobacteria</taxon>
        <taxon>Halobacteriales</taxon>
        <taxon>Natrialbaceae</taxon>
        <taxon>Natrialba</taxon>
    </lineage>
</organism>
<dbReference type="Pfam" id="PF13242">
    <property type="entry name" value="Hydrolase_like"/>
    <property type="match status" value="1"/>
</dbReference>
<keyword evidence="2" id="KW-1185">Reference proteome</keyword>
<comment type="caution">
    <text evidence="1">The sequence shown here is derived from an EMBL/GenBank/DDBJ whole genome shotgun (WGS) entry which is preliminary data.</text>
</comment>
<dbReference type="InterPro" id="IPR023214">
    <property type="entry name" value="HAD_sf"/>
</dbReference>
<dbReference type="Proteomes" id="UP000011693">
    <property type="component" value="Unassembled WGS sequence"/>
</dbReference>
<reference evidence="1 2" key="1">
    <citation type="journal article" date="2014" name="PLoS Genet.">
        <title>Phylogenetically driven sequencing of extremely halophilic archaea reveals strategies for static and dynamic osmo-response.</title>
        <authorList>
            <person name="Becker E.A."/>
            <person name="Seitzer P.M."/>
            <person name="Tritt A."/>
            <person name="Larsen D."/>
            <person name="Krusor M."/>
            <person name="Yao A.I."/>
            <person name="Wu D."/>
            <person name="Madern D."/>
            <person name="Eisen J.A."/>
            <person name="Darling A.E."/>
            <person name="Facciotti M.T."/>
        </authorList>
    </citation>
    <scope>NUCLEOTIDE SEQUENCE [LARGE SCALE GENOMIC DNA]</scope>
    <source>
        <strain evidence="1 2">JCM 10990</strain>
    </source>
</reference>
<dbReference type="Gene3D" id="3.40.50.1000">
    <property type="entry name" value="HAD superfamily/HAD-like"/>
    <property type="match status" value="1"/>
</dbReference>
<dbReference type="GO" id="GO:0016787">
    <property type="term" value="F:hydrolase activity"/>
    <property type="evidence" value="ECO:0007669"/>
    <property type="project" value="UniProtKB-KW"/>
</dbReference>
<dbReference type="STRING" id="1227492.C482_03909"/>
<proteinExistence type="predicted"/>